<comment type="caution">
    <text evidence="1">The sequence shown here is derived from an EMBL/GenBank/DDBJ whole genome shotgun (WGS) entry which is preliminary data.</text>
</comment>
<dbReference type="Proteomes" id="UP000261931">
    <property type="component" value="Unassembled WGS sequence"/>
</dbReference>
<reference evidence="1 2" key="1">
    <citation type="submission" date="2018-08" db="EMBL/GenBank/DDBJ databases">
        <title>Hydrogenophaga sp. LA-38 isolated from sludge.</title>
        <authorList>
            <person name="Im W.-T."/>
        </authorList>
    </citation>
    <scope>NUCLEOTIDE SEQUENCE [LARGE SCALE GENOMIC DNA]</scope>
    <source>
        <strain evidence="1 2">LA-38</strain>
    </source>
</reference>
<name>A0A372EQA1_9BURK</name>
<gene>
    <name evidence="1" type="ORF">DY262_02495</name>
</gene>
<keyword evidence="2" id="KW-1185">Reference proteome</keyword>
<dbReference type="EMBL" id="QVLS01000001">
    <property type="protein sequence ID" value="RFP82711.1"/>
    <property type="molecule type" value="Genomic_DNA"/>
</dbReference>
<organism evidence="1 2">
    <name type="scientific">Hydrogenophaga borbori</name>
    <dbReference type="NCBI Taxonomy" id="2294117"/>
    <lineage>
        <taxon>Bacteria</taxon>
        <taxon>Pseudomonadati</taxon>
        <taxon>Pseudomonadota</taxon>
        <taxon>Betaproteobacteria</taxon>
        <taxon>Burkholderiales</taxon>
        <taxon>Comamonadaceae</taxon>
        <taxon>Hydrogenophaga</taxon>
    </lineage>
</organism>
<dbReference type="RefSeq" id="WP_116957384.1">
    <property type="nucleotide sequence ID" value="NZ_QVLS01000001.1"/>
</dbReference>
<evidence type="ECO:0000313" key="1">
    <source>
        <dbReference type="EMBL" id="RFP82711.1"/>
    </source>
</evidence>
<proteinExistence type="predicted"/>
<accession>A0A372EQA1</accession>
<protein>
    <submittedName>
        <fullName evidence="1">Anti-sigma factor</fullName>
    </submittedName>
</protein>
<dbReference type="AlphaFoldDB" id="A0A372EQA1"/>
<sequence>MDKPPFPPPLSDAEINALLDGQLGEAERAALDHRLAHDAAARARLDAWRAQREAIRGLHRALLDEPLPPALLDAAQRVGEARQRGERWWRWGGMAAGVLLAFGAGWLAHGQWRAPAETRLAARGPAAALPAFAHDAALAHAVYSPEKRHPVEVAAAEQEHLVQWLSRRTGRPLKVPDLQAQGYALVGGRLLPGEAGARAQFMFQNAGGQRVTLYLGAVDPASAATPAGRETAFRFAPDGPVPGFYWVDQGFGYALSGPLPREALMALAEAVYHQL</sequence>
<evidence type="ECO:0000313" key="2">
    <source>
        <dbReference type="Proteomes" id="UP000261931"/>
    </source>
</evidence>